<evidence type="ECO:0000313" key="4">
    <source>
        <dbReference type="Proteomes" id="UP000654075"/>
    </source>
</evidence>
<dbReference type="SMART" id="SM00028">
    <property type="entry name" value="TPR"/>
    <property type="match status" value="5"/>
</dbReference>
<feature type="compositionally biased region" description="Polar residues" evidence="1">
    <location>
        <begin position="786"/>
        <end position="795"/>
    </location>
</feature>
<dbReference type="Proteomes" id="UP000626109">
    <property type="component" value="Unassembled WGS sequence"/>
</dbReference>
<dbReference type="Gene3D" id="1.25.40.10">
    <property type="entry name" value="Tetratricopeptide repeat domain"/>
    <property type="match status" value="4"/>
</dbReference>
<dbReference type="EMBL" id="CAJNNV010003250">
    <property type="protein sequence ID" value="CAE8588645.1"/>
    <property type="molecule type" value="Genomic_DNA"/>
</dbReference>
<sequence>MASTARQPVGEAATSWASALGLLSSKKTDEAQKLGADVQARGNESGVKMVEACGALIVALAHLAKAAPQAGAELFSSLENLGATWSEAAGILMAGGSGGASGLWGKAGDLASTAADQTSKAGGDGAQALAKAVALAQEVGVAWTDKLTPVTVSELSSSPSRDEATLKAAAVVGEISDQKQKAAALVRAALAMLQMETPQTEEALKAAKEALAIFRELSSPEGEGTALRVVSMASLGQSAFEALQAANQALKTFKEIGHSKGQAAAIHSIAEAHVGKQSTDDALFKCGEALKLSRQIGDRMREVAVLETMVTANLLLMNGKKAYAAASDALAVAKSLGDQLLEARALCLLAKATGALGETAADDGIQAAKDALTIYQGLGLQSLEGDALVAMAAACCGRQDPTEALACGQRMADSFRQRGEKKEEGLTMCRIASIHLSNKEPDQALRAAQTALASLQAAGDRRGEADTLKLLAQIRLEKEEPGEALRVAEQACTLYRNQAFPTRKSRDSEIACIKAVVDSNAMMGGIDEAARVAGEAQRRFHGIKEKRGEGAAKLMIAKLHLMRQETEDAMNALVQAPPLFLAVGDRQGEAEAWQQIAKIHLNKGEAGLAQRAAEECALAYRKLGDKKGRAGAAQLVADVHFALASVGAGSPQEALRAAQEAVSLYQDLGDKQRAAVSLHILANAQLMSQSFPDALKAAQDGEAAFKALRDPCGEAGSLLLAAGAHLGEGEFEECKRVAKEAQDLFRQGGDNVGEDSVEDFLDNVASYEKGQLNRDDFRGFSMRSVESVQAGTTKGAQPRRERASRKPRQMSNIADIELIKADTSKDTKITLAFFEGFESRSAGGGSRPAPKAPEAAGGFSKGFQDGIDKFGAPQKEQVLYSVRWVQASAGRGAAAGPKKVGKREFAKEEDKRVVSSMQLGAPKENWGSGYGKTNRLFAAAGEQRGV</sequence>
<comment type="caution">
    <text evidence="2">The sequence shown here is derived from an EMBL/GenBank/DDBJ whole genome shotgun (WGS) entry which is preliminary data.</text>
</comment>
<evidence type="ECO:0000313" key="3">
    <source>
        <dbReference type="EMBL" id="CAE8672538.1"/>
    </source>
</evidence>
<proteinExistence type="predicted"/>
<gene>
    <name evidence="2" type="ORF">PGLA1383_LOCUS7436</name>
    <name evidence="3" type="ORF">PGLA2088_LOCUS18121</name>
</gene>
<dbReference type="EMBL" id="CAJNNW010024457">
    <property type="protein sequence ID" value="CAE8672538.1"/>
    <property type="molecule type" value="Genomic_DNA"/>
</dbReference>
<keyword evidence="4" id="KW-1185">Reference proteome</keyword>
<reference evidence="2" key="1">
    <citation type="submission" date="2021-02" db="EMBL/GenBank/DDBJ databases">
        <authorList>
            <person name="Dougan E. K."/>
            <person name="Rhodes N."/>
            <person name="Thang M."/>
            <person name="Chan C."/>
        </authorList>
    </citation>
    <scope>NUCLEOTIDE SEQUENCE</scope>
</reference>
<dbReference type="InterPro" id="IPR019734">
    <property type="entry name" value="TPR_rpt"/>
</dbReference>
<evidence type="ECO:0000313" key="2">
    <source>
        <dbReference type="EMBL" id="CAE8588645.1"/>
    </source>
</evidence>
<dbReference type="OrthoDB" id="438262at2759"/>
<dbReference type="Pfam" id="PF13424">
    <property type="entry name" value="TPR_12"/>
    <property type="match status" value="1"/>
</dbReference>
<dbReference type="SUPFAM" id="SSF48452">
    <property type="entry name" value="TPR-like"/>
    <property type="match status" value="3"/>
</dbReference>
<feature type="region of interest" description="Disordered" evidence="1">
    <location>
        <begin position="786"/>
        <end position="811"/>
    </location>
</feature>
<dbReference type="PANTHER" id="PTHR10098">
    <property type="entry name" value="RAPSYN-RELATED"/>
    <property type="match status" value="1"/>
</dbReference>
<evidence type="ECO:0000256" key="1">
    <source>
        <dbReference type="SAM" id="MobiDB-lite"/>
    </source>
</evidence>
<dbReference type="Proteomes" id="UP000654075">
    <property type="component" value="Unassembled WGS sequence"/>
</dbReference>
<name>A0A813DI71_POLGL</name>
<dbReference type="InterPro" id="IPR011990">
    <property type="entry name" value="TPR-like_helical_dom_sf"/>
</dbReference>
<dbReference type="AlphaFoldDB" id="A0A813DI71"/>
<protein>
    <submittedName>
        <fullName evidence="2">Uncharacterized protein</fullName>
    </submittedName>
</protein>
<accession>A0A813DI71</accession>
<dbReference type="PANTHER" id="PTHR10098:SF108">
    <property type="entry name" value="TETRATRICOPEPTIDE REPEAT PROTEIN 28"/>
    <property type="match status" value="1"/>
</dbReference>
<organism evidence="2 4">
    <name type="scientific">Polarella glacialis</name>
    <name type="common">Dinoflagellate</name>
    <dbReference type="NCBI Taxonomy" id="89957"/>
    <lineage>
        <taxon>Eukaryota</taxon>
        <taxon>Sar</taxon>
        <taxon>Alveolata</taxon>
        <taxon>Dinophyceae</taxon>
        <taxon>Suessiales</taxon>
        <taxon>Suessiaceae</taxon>
        <taxon>Polarella</taxon>
    </lineage>
</organism>